<evidence type="ECO:0000313" key="1">
    <source>
        <dbReference type="EMBL" id="QWC10439.1"/>
    </source>
</evidence>
<proteinExistence type="predicted"/>
<reference evidence="1 2" key="1">
    <citation type="submission" date="2021-05" db="EMBL/GenBank/DDBJ databases">
        <title>Novel species in genus Arthrobacter.</title>
        <authorList>
            <person name="Zhang G."/>
        </authorList>
    </citation>
    <scope>NUCLEOTIDE SEQUENCE [LARGE SCALE GENOMIC DNA]</scope>
    <source>
        <strain evidence="2">zg-ZUI227</strain>
    </source>
</reference>
<name>A0A975M632_9MICC</name>
<evidence type="ECO:0000313" key="2">
    <source>
        <dbReference type="Proteomes" id="UP000676885"/>
    </source>
</evidence>
<gene>
    <name evidence="1" type="ORF">KKR91_01930</name>
</gene>
<sequence>MDVPMGRVTGSIPVALVNDYATVELAMDDFFQNPAVEPVGPVWVMGDMAEGSRLSAG</sequence>
<dbReference type="RefSeq" id="WP_210231369.1">
    <property type="nucleotide sequence ID" value="NZ_CP076022.1"/>
</dbReference>
<dbReference type="Proteomes" id="UP000676885">
    <property type="component" value="Chromosome"/>
</dbReference>
<organism evidence="1 2">
    <name type="scientific">Arthrobacter jiangjiafuii</name>
    <dbReference type="NCBI Taxonomy" id="2817475"/>
    <lineage>
        <taxon>Bacteria</taxon>
        <taxon>Bacillati</taxon>
        <taxon>Actinomycetota</taxon>
        <taxon>Actinomycetes</taxon>
        <taxon>Micrococcales</taxon>
        <taxon>Micrococcaceae</taxon>
        <taxon>Arthrobacter</taxon>
    </lineage>
</organism>
<dbReference type="EMBL" id="CP076022">
    <property type="protein sequence ID" value="QWC10439.1"/>
    <property type="molecule type" value="Genomic_DNA"/>
</dbReference>
<accession>A0A975M632</accession>
<dbReference type="AlphaFoldDB" id="A0A975M632"/>
<dbReference type="KEGG" id="ajg:KKR91_01930"/>
<keyword evidence="2" id="KW-1185">Reference proteome</keyword>
<protein>
    <submittedName>
        <fullName evidence="1">Uncharacterized protein</fullName>
    </submittedName>
</protein>